<comment type="function">
    <text evidence="1">General (non sugar-specific) component of the phosphoenolpyruvate-dependent sugar phosphotransferase system (sugar PTS). This major carbohydrate active-transport system catalyzes the phosphorylation of incoming sugar substrates concomitantly with their translocation across the cell membrane. The phosphoryl group from phosphoenolpyruvate (PEP) is transferred to the phosphoryl carrier protein HPr by enzyme I. Phospho-HPr then transfers it to the PTS EIIA domain.</text>
</comment>
<dbReference type="RefSeq" id="WP_204702483.1">
    <property type="nucleotide sequence ID" value="NZ_JAFBDQ010000016.1"/>
</dbReference>
<dbReference type="PRINTS" id="PR00107">
    <property type="entry name" value="PHOSPHOCPHPR"/>
</dbReference>
<protein>
    <recommendedName>
        <fullName evidence="3">Phosphocarrier protein HPr</fullName>
    </recommendedName>
</protein>
<organism evidence="7 8">
    <name type="scientific">Halanaerobacter jeridensis</name>
    <dbReference type="NCBI Taxonomy" id="706427"/>
    <lineage>
        <taxon>Bacteria</taxon>
        <taxon>Bacillati</taxon>
        <taxon>Bacillota</taxon>
        <taxon>Clostridia</taxon>
        <taxon>Halanaerobiales</taxon>
        <taxon>Halobacteroidaceae</taxon>
        <taxon>Halanaerobacter</taxon>
    </lineage>
</organism>
<comment type="caution">
    <text evidence="7">The sequence shown here is derived from an EMBL/GenBank/DDBJ whole genome shotgun (WGS) entry which is preliminary data.</text>
</comment>
<keyword evidence="5" id="KW-0598">Phosphotransferase system</keyword>
<dbReference type="PROSITE" id="PS51350">
    <property type="entry name" value="PTS_HPR_DOM"/>
    <property type="match status" value="1"/>
</dbReference>
<dbReference type="InterPro" id="IPR001020">
    <property type="entry name" value="PTS_HPr_His_P_site"/>
</dbReference>
<evidence type="ECO:0000256" key="5">
    <source>
        <dbReference type="ARBA" id="ARBA00022683"/>
    </source>
</evidence>
<gene>
    <name evidence="7" type="ORF">JOC47_002603</name>
</gene>
<evidence type="ECO:0000313" key="7">
    <source>
        <dbReference type="EMBL" id="MBM7557737.1"/>
    </source>
</evidence>
<dbReference type="Pfam" id="PF00381">
    <property type="entry name" value="PTS-HPr"/>
    <property type="match status" value="1"/>
</dbReference>
<keyword evidence="8" id="KW-1185">Reference proteome</keyword>
<evidence type="ECO:0000256" key="2">
    <source>
        <dbReference type="ARBA" id="ARBA00004496"/>
    </source>
</evidence>
<evidence type="ECO:0000313" key="8">
    <source>
        <dbReference type="Proteomes" id="UP000774000"/>
    </source>
</evidence>
<dbReference type="CDD" id="cd00367">
    <property type="entry name" value="PTS-HPr_like"/>
    <property type="match status" value="1"/>
</dbReference>
<name>A0A939BQ09_9FIRM</name>
<dbReference type="GO" id="GO:0009401">
    <property type="term" value="P:phosphoenolpyruvate-dependent sugar phosphotransferase system"/>
    <property type="evidence" value="ECO:0007669"/>
    <property type="project" value="UniProtKB-KW"/>
</dbReference>
<reference evidence="7" key="1">
    <citation type="submission" date="2021-01" db="EMBL/GenBank/DDBJ databases">
        <title>Genomic Encyclopedia of Type Strains, Phase IV (KMG-IV): sequencing the most valuable type-strain genomes for metagenomic binning, comparative biology and taxonomic classification.</title>
        <authorList>
            <person name="Goeker M."/>
        </authorList>
    </citation>
    <scope>NUCLEOTIDE SEQUENCE</scope>
    <source>
        <strain evidence="7">DSM 23230</strain>
    </source>
</reference>
<sequence>MKKKEVIISNEVGLHARPASLLINNAVQFDSEMKMIYENQEANLKSIISLMSLAVGPGEEVTIKAEGADEEEALSKIIDIIENGFNA</sequence>
<dbReference type="InterPro" id="IPR035895">
    <property type="entry name" value="HPr-like_sf"/>
</dbReference>
<dbReference type="AlphaFoldDB" id="A0A939BQ09"/>
<proteinExistence type="predicted"/>
<dbReference type="GO" id="GO:0005737">
    <property type="term" value="C:cytoplasm"/>
    <property type="evidence" value="ECO:0007669"/>
    <property type="project" value="UniProtKB-SubCell"/>
</dbReference>
<accession>A0A939BQ09</accession>
<evidence type="ECO:0000256" key="3">
    <source>
        <dbReference type="ARBA" id="ARBA00020422"/>
    </source>
</evidence>
<dbReference type="Gene3D" id="3.30.1340.10">
    <property type="entry name" value="HPr-like"/>
    <property type="match status" value="1"/>
</dbReference>
<keyword evidence="4" id="KW-0963">Cytoplasm</keyword>
<dbReference type="InterPro" id="IPR000032">
    <property type="entry name" value="HPr-like"/>
</dbReference>
<dbReference type="Proteomes" id="UP000774000">
    <property type="component" value="Unassembled WGS sequence"/>
</dbReference>
<dbReference type="SUPFAM" id="SSF55594">
    <property type="entry name" value="HPr-like"/>
    <property type="match status" value="1"/>
</dbReference>
<feature type="domain" description="HPr" evidence="6">
    <location>
        <begin position="1"/>
        <end position="87"/>
    </location>
</feature>
<dbReference type="PANTHER" id="PTHR33705:SF2">
    <property type="entry name" value="PHOSPHOCARRIER PROTEIN NPR"/>
    <property type="match status" value="1"/>
</dbReference>
<dbReference type="EMBL" id="JAFBDQ010000016">
    <property type="protein sequence ID" value="MBM7557737.1"/>
    <property type="molecule type" value="Genomic_DNA"/>
</dbReference>
<comment type="subcellular location">
    <subcellularLocation>
        <location evidence="2">Cytoplasm</location>
    </subcellularLocation>
</comment>
<evidence type="ECO:0000256" key="1">
    <source>
        <dbReference type="ARBA" id="ARBA00003681"/>
    </source>
</evidence>
<dbReference type="PANTHER" id="PTHR33705">
    <property type="entry name" value="PHOSPHOCARRIER PROTEIN HPR"/>
    <property type="match status" value="1"/>
</dbReference>
<evidence type="ECO:0000256" key="4">
    <source>
        <dbReference type="ARBA" id="ARBA00022490"/>
    </source>
</evidence>
<evidence type="ECO:0000259" key="6">
    <source>
        <dbReference type="PROSITE" id="PS51350"/>
    </source>
</evidence>
<dbReference type="NCBIfam" id="TIGR01003">
    <property type="entry name" value="PTS_HPr_family"/>
    <property type="match status" value="1"/>
</dbReference>
<dbReference type="InterPro" id="IPR050399">
    <property type="entry name" value="HPr"/>
</dbReference>
<dbReference type="PROSITE" id="PS00369">
    <property type="entry name" value="PTS_HPR_HIS"/>
    <property type="match status" value="1"/>
</dbReference>